<protein>
    <submittedName>
        <fullName evidence="3">Uncharacterized protein</fullName>
    </submittedName>
</protein>
<gene>
    <name evidence="2" type="ORF">TAT_000163800</name>
    <name evidence="3" type="ORF">TAV_000164000</name>
</gene>
<feature type="transmembrane region" description="Helical" evidence="1">
    <location>
        <begin position="104"/>
        <end position="123"/>
    </location>
</feature>
<dbReference type="VEuPathDB" id="PiroplasmaDB:TA13665"/>
<sequence length="173" mass="20051">MDYDEELRDTLKSDLFGSNSSHLMFMSVLILLSSGLHIYLSNIGNSIANFILGFLTIFFIFNPSVVLIISLMTYSITLSSTLCLLLVITIIKQKVWTSHLNRKIQLFLYLYDILISFIIFSILNKIWRSPCNMSNDVLPNWYYNELELNKQNIWMPFTGVGNTLFKPNDNFNI</sequence>
<dbReference type="EMBL" id="UIVS01000002">
    <property type="protein sequence ID" value="SVP91534.1"/>
    <property type="molecule type" value="Genomic_DNA"/>
</dbReference>
<dbReference type="AlphaFoldDB" id="A0A3B0MNX6"/>
<keyword evidence="1" id="KW-1133">Transmembrane helix</keyword>
<keyword evidence="1" id="KW-0472">Membrane</keyword>
<feature type="transmembrane region" description="Helical" evidence="1">
    <location>
        <begin position="47"/>
        <end position="68"/>
    </location>
</feature>
<proteinExistence type="predicted"/>
<reference evidence="3" key="1">
    <citation type="submission" date="2018-07" db="EMBL/GenBank/DDBJ databases">
        <authorList>
            <person name="Quirk P.G."/>
            <person name="Krulwich T.A."/>
        </authorList>
    </citation>
    <scope>NUCLEOTIDE SEQUENCE</scope>
    <source>
        <strain evidence="3">Anand</strain>
    </source>
</reference>
<evidence type="ECO:0000313" key="2">
    <source>
        <dbReference type="EMBL" id="SVP90926.1"/>
    </source>
</evidence>
<organism evidence="3">
    <name type="scientific">Theileria annulata</name>
    <dbReference type="NCBI Taxonomy" id="5874"/>
    <lineage>
        <taxon>Eukaryota</taxon>
        <taxon>Sar</taxon>
        <taxon>Alveolata</taxon>
        <taxon>Apicomplexa</taxon>
        <taxon>Aconoidasida</taxon>
        <taxon>Piroplasmida</taxon>
        <taxon>Theileriidae</taxon>
        <taxon>Theileria</taxon>
    </lineage>
</organism>
<evidence type="ECO:0000256" key="1">
    <source>
        <dbReference type="SAM" id="Phobius"/>
    </source>
</evidence>
<evidence type="ECO:0000313" key="3">
    <source>
        <dbReference type="EMBL" id="SVP91534.1"/>
    </source>
</evidence>
<keyword evidence="1" id="KW-0812">Transmembrane</keyword>
<accession>A0A3B0MNX6</accession>
<feature type="transmembrane region" description="Helical" evidence="1">
    <location>
        <begin position="74"/>
        <end position="92"/>
    </location>
</feature>
<dbReference type="EMBL" id="UIVT01000002">
    <property type="protein sequence ID" value="SVP90926.1"/>
    <property type="molecule type" value="Genomic_DNA"/>
</dbReference>
<feature type="transmembrane region" description="Helical" evidence="1">
    <location>
        <begin position="20"/>
        <end position="40"/>
    </location>
</feature>
<name>A0A3B0MNX6_THEAN</name>